<proteinExistence type="predicted"/>
<dbReference type="SUPFAM" id="SSF47862">
    <property type="entry name" value="Saposin"/>
    <property type="match status" value="1"/>
</dbReference>
<dbReference type="Proteomes" id="UP000311919">
    <property type="component" value="Unassembled WGS sequence"/>
</dbReference>
<dbReference type="InterPro" id="IPR008139">
    <property type="entry name" value="SaposinB_dom"/>
</dbReference>
<dbReference type="InterPro" id="IPR011001">
    <property type="entry name" value="Saposin-like"/>
</dbReference>
<dbReference type="EMBL" id="SKCS01000084">
    <property type="protein sequence ID" value="TNN17983.1"/>
    <property type="molecule type" value="Genomic_DNA"/>
</dbReference>
<dbReference type="OrthoDB" id="6272869at2759"/>
<evidence type="ECO:0000313" key="4">
    <source>
        <dbReference type="EMBL" id="TNN17983.1"/>
    </source>
</evidence>
<dbReference type="Gene3D" id="1.10.225.10">
    <property type="entry name" value="Saposin-like"/>
    <property type="match status" value="1"/>
</dbReference>
<dbReference type="PROSITE" id="PS50015">
    <property type="entry name" value="SAP_B"/>
    <property type="match status" value="1"/>
</dbReference>
<dbReference type="SMART" id="SM00741">
    <property type="entry name" value="SapB"/>
    <property type="match status" value="1"/>
</dbReference>
<feature type="signal peptide" evidence="2">
    <location>
        <begin position="1"/>
        <end position="18"/>
    </location>
</feature>
<evidence type="ECO:0000256" key="2">
    <source>
        <dbReference type="SAM" id="SignalP"/>
    </source>
</evidence>
<accession>A0A4Z2DN86</accession>
<reference evidence="4 5" key="1">
    <citation type="submission" date="2019-03" db="EMBL/GenBank/DDBJ databases">
        <title>An improved genome assembly of the fluke Schistosoma japonicum.</title>
        <authorList>
            <person name="Hu W."/>
            <person name="Luo F."/>
            <person name="Yin M."/>
            <person name="Mo X."/>
            <person name="Sun C."/>
            <person name="Wu Q."/>
            <person name="Zhu B."/>
            <person name="Xiang M."/>
            <person name="Wang J."/>
            <person name="Wang Y."/>
            <person name="Zhang T."/>
            <person name="Xu B."/>
            <person name="Zheng H."/>
            <person name="Feng Z."/>
        </authorList>
    </citation>
    <scope>NUCLEOTIDE SEQUENCE [LARGE SCALE GENOMIC DNA]</scope>
    <source>
        <strain evidence="4">HuSjv2</strain>
        <tissue evidence="4">Worms</tissue>
    </source>
</reference>
<organism evidence="4 5">
    <name type="scientific">Schistosoma japonicum</name>
    <name type="common">Blood fluke</name>
    <dbReference type="NCBI Taxonomy" id="6182"/>
    <lineage>
        <taxon>Eukaryota</taxon>
        <taxon>Metazoa</taxon>
        <taxon>Spiralia</taxon>
        <taxon>Lophotrochozoa</taxon>
        <taxon>Platyhelminthes</taxon>
        <taxon>Trematoda</taxon>
        <taxon>Digenea</taxon>
        <taxon>Strigeidida</taxon>
        <taxon>Schistosomatoidea</taxon>
        <taxon>Schistosomatidae</taxon>
        <taxon>Schistosoma</taxon>
    </lineage>
</organism>
<protein>
    <recommendedName>
        <fullName evidence="3">Saposin B-type domain-containing protein</fullName>
    </recommendedName>
</protein>
<sequence length="113" mass="12860">MKFILIIILAEMIVSLHQFKIIENSTFYSFHNKTNFLNLCEQCQAVITYLQSIFVTEVESQRIDNLVEELCKLAGGFNITCSALIAEYITDIAEIINSTNPTSLCRAIYLCKL</sequence>
<name>A0A4Z2DN86_SCHJA</name>
<comment type="caution">
    <text evidence="4">The sequence shown here is derived from an EMBL/GenBank/DDBJ whole genome shotgun (WGS) entry which is preliminary data.</text>
</comment>
<evidence type="ECO:0000259" key="3">
    <source>
        <dbReference type="PROSITE" id="PS50015"/>
    </source>
</evidence>
<keyword evidence="2" id="KW-0732">Signal</keyword>
<feature type="domain" description="Saposin B-type" evidence="3">
    <location>
        <begin position="36"/>
        <end position="113"/>
    </location>
</feature>
<gene>
    <name evidence="4" type="ORF">EWB00_010677</name>
</gene>
<keyword evidence="5" id="KW-1185">Reference proteome</keyword>
<evidence type="ECO:0000313" key="5">
    <source>
        <dbReference type="Proteomes" id="UP000311919"/>
    </source>
</evidence>
<keyword evidence="1" id="KW-1015">Disulfide bond</keyword>
<evidence type="ECO:0000256" key="1">
    <source>
        <dbReference type="ARBA" id="ARBA00023157"/>
    </source>
</evidence>
<dbReference type="AlphaFoldDB" id="A0A4Z2DN86"/>
<feature type="chain" id="PRO_5021308128" description="Saposin B-type domain-containing protein" evidence="2">
    <location>
        <begin position="19"/>
        <end position="113"/>
    </location>
</feature>